<keyword evidence="8" id="KW-0862">Zinc</keyword>
<reference evidence="13 14" key="1">
    <citation type="journal article" date="2021" name="Sci. Rep.">
        <title>Chromosome anchoring in Senegalese sole (Solea senegalensis) reveals sex-associated markers and genome rearrangements in flatfish.</title>
        <authorList>
            <person name="Guerrero-Cozar I."/>
            <person name="Gomez-Garrido J."/>
            <person name="Berbel C."/>
            <person name="Martinez-Blanch J.F."/>
            <person name="Alioto T."/>
            <person name="Claros M.G."/>
            <person name="Gagnaire P.A."/>
            <person name="Manchado M."/>
        </authorList>
    </citation>
    <scope>NUCLEOTIDE SEQUENCE [LARGE SCALE GENOMIC DNA]</scope>
    <source>
        <strain evidence="13">Sse05_10M</strain>
    </source>
</reference>
<dbReference type="InterPro" id="IPR018358">
    <property type="entry name" value="Disintegrin_CS"/>
</dbReference>
<accession>A0AAV6S2F7</accession>
<feature type="domain" description="Disintegrin" evidence="11">
    <location>
        <begin position="422"/>
        <end position="510"/>
    </location>
</feature>
<protein>
    <submittedName>
        <fullName evidence="13">Disintegrin and metalloproteinase domain-containing protein 8-like</fullName>
    </submittedName>
</protein>
<dbReference type="EMBL" id="JAGKHQ010000007">
    <property type="protein sequence ID" value="KAG7511900.1"/>
    <property type="molecule type" value="Genomic_DNA"/>
</dbReference>
<feature type="active site" evidence="8">
    <location>
        <position position="351"/>
    </location>
</feature>
<evidence type="ECO:0000313" key="13">
    <source>
        <dbReference type="EMBL" id="KAG7511900.1"/>
    </source>
</evidence>
<feature type="disulfide bond" evidence="7">
    <location>
        <begin position="646"/>
        <end position="656"/>
    </location>
</feature>
<dbReference type="InterPro" id="IPR001762">
    <property type="entry name" value="Disintegrin_dom"/>
</dbReference>
<keyword evidence="2 9" id="KW-0812">Transmembrane</keyword>
<dbReference type="GO" id="GO:0006508">
    <property type="term" value="P:proteolysis"/>
    <property type="evidence" value="ECO:0007669"/>
    <property type="project" value="InterPro"/>
</dbReference>
<dbReference type="GO" id="GO:0022407">
    <property type="term" value="P:regulation of cell-cell adhesion"/>
    <property type="evidence" value="ECO:0007669"/>
    <property type="project" value="TreeGrafter"/>
</dbReference>
<dbReference type="PROSITE" id="PS01186">
    <property type="entry name" value="EGF_2"/>
    <property type="match status" value="1"/>
</dbReference>
<dbReference type="Pfam" id="PF01421">
    <property type="entry name" value="Reprolysin"/>
    <property type="match status" value="1"/>
</dbReference>
<dbReference type="InterPro" id="IPR000742">
    <property type="entry name" value="EGF"/>
</dbReference>
<keyword evidence="13" id="KW-0645">Protease</keyword>
<dbReference type="PROSITE" id="PS50214">
    <property type="entry name" value="DISINTEGRIN_2"/>
    <property type="match status" value="1"/>
</dbReference>
<dbReference type="InterPro" id="IPR034027">
    <property type="entry name" value="Reprolysin_adamalysin"/>
</dbReference>
<evidence type="ECO:0000256" key="8">
    <source>
        <dbReference type="PROSITE-ProRule" id="PRU00276"/>
    </source>
</evidence>
<keyword evidence="14" id="KW-1185">Reference proteome</keyword>
<dbReference type="GO" id="GO:0016020">
    <property type="term" value="C:membrane"/>
    <property type="evidence" value="ECO:0007669"/>
    <property type="project" value="UniProtKB-SubCell"/>
</dbReference>
<comment type="caution">
    <text evidence="13">The sequence shown here is derived from an EMBL/GenBank/DDBJ whole genome shotgun (WGS) entry which is preliminary data.</text>
</comment>
<dbReference type="SMART" id="SM00608">
    <property type="entry name" value="ACR"/>
    <property type="match status" value="1"/>
</dbReference>
<dbReference type="CDD" id="cd04269">
    <property type="entry name" value="ZnMc_adamalysin_II_like"/>
    <property type="match status" value="1"/>
</dbReference>
<evidence type="ECO:0000256" key="6">
    <source>
        <dbReference type="PROSITE-ProRule" id="PRU00068"/>
    </source>
</evidence>
<dbReference type="FunFam" id="4.10.70.10:FF:000001">
    <property type="entry name" value="Disintegrin and metalloproteinase domain-containing protein 22"/>
    <property type="match status" value="1"/>
</dbReference>
<comment type="subcellular location">
    <subcellularLocation>
        <location evidence="1">Membrane</location>
        <topology evidence="1">Single-pass type I membrane protein</topology>
    </subcellularLocation>
</comment>
<dbReference type="GO" id="GO:0050839">
    <property type="term" value="F:cell adhesion molecule binding"/>
    <property type="evidence" value="ECO:0007669"/>
    <property type="project" value="TreeGrafter"/>
</dbReference>
<feature type="disulfide bond" evidence="7">
    <location>
        <begin position="664"/>
        <end position="673"/>
    </location>
</feature>
<comment type="caution">
    <text evidence="7">Lacks conserved residue(s) required for the propagation of feature annotation.</text>
</comment>
<dbReference type="Pfam" id="PF08516">
    <property type="entry name" value="ADAM_CR"/>
    <property type="match status" value="1"/>
</dbReference>
<evidence type="ECO:0000256" key="7">
    <source>
        <dbReference type="PROSITE-ProRule" id="PRU00076"/>
    </source>
</evidence>
<keyword evidence="5 7" id="KW-1015">Disulfide bond</keyword>
<gene>
    <name evidence="13" type="ORF">JOB18_013839</name>
</gene>
<dbReference type="GO" id="GO:0046872">
    <property type="term" value="F:metal ion binding"/>
    <property type="evidence" value="ECO:0007669"/>
    <property type="project" value="UniProtKB-KW"/>
</dbReference>
<name>A0AAV6S2F7_SOLSE</name>
<evidence type="ECO:0000256" key="3">
    <source>
        <dbReference type="ARBA" id="ARBA00022989"/>
    </source>
</evidence>
<sequence>MDNLLLMGYDFFLSYSNKYPDTIQYSLTIERQNLTLHLERNIHLIGKNFSVMYHSDEGTQVTTNPDLGVHCYYHGHIVGVEASSASVRLCSGIKGILLLWDQTYLIEPLVSREAGQQEDTPSSHAHRDEGLHMVYNYKHLRRKRRSTCSHGNTTTFYGHGDYPSRLFQLSSLVKTQSHNIQYTYFLKQTQPPRHCSYLCVIQRSGAEAEDYMVRPMTVELVLVADHTEYMTFNSTDILRTRMLDIANHVDRLYHQLGFRVMLVGVYIWSYRDEIVVSSVANVTLKNFLAWRQRTLLPKIKHDNAQLITGVDFDGPTVGLAVTSTMCSLKSGGINQDNHNNFIVVAVTVAHEMGHNLGMNHDTNTCLCGGNRTETGCIMAARANPVPPHLFSSCSTREMDEFLQSYKPRCLLNTPSTDRIYGGPVCGNAFVEAGEQCDCGTERVCECTNRCCVAATCRLTEGAQCAEGECCENCQLKPTSSVCRPKARDCDMAENCTGFSATCPTDVYAQNGLLCGSGKGYCYDGQCPSKRQHCKKLWGPDAEVAPFACYYLYGNCQLTWFGQKCRRRKKYCGTLFCSGGNEFPVTKRKSMYTLTNGQECNEATKVPDFPEDVGNIPTGTKCGTNKVCYSKECQDFTTLKVYASSDCSHNCSNNGVCDDESKCHCNPGWLPPFCQEPRKEQPPMNMTVILVAGGIGLLLLVIIVVCCCCCCCCTDKRRPVKSQRVTFFGLFQPPNIPKTVVHQPSKIQQVVKPFMLPYPALSQLSYKEVMKPKPPMPPVKPPVKPLHSSLHCHTLSCQFGEGNWTYCL</sequence>
<dbReference type="InterPro" id="IPR006586">
    <property type="entry name" value="ADAM_Cys-rich"/>
</dbReference>
<dbReference type="Pfam" id="PF00200">
    <property type="entry name" value="Disintegrin"/>
    <property type="match status" value="1"/>
</dbReference>
<evidence type="ECO:0000256" key="1">
    <source>
        <dbReference type="ARBA" id="ARBA00004479"/>
    </source>
</evidence>
<evidence type="ECO:0000256" key="5">
    <source>
        <dbReference type="ARBA" id="ARBA00023157"/>
    </source>
</evidence>
<dbReference type="PANTHER" id="PTHR11905">
    <property type="entry name" value="ADAM A DISINTEGRIN AND METALLOPROTEASE DOMAIN"/>
    <property type="match status" value="1"/>
</dbReference>
<dbReference type="PANTHER" id="PTHR11905:SF20">
    <property type="entry name" value="DISINTEGRIN AND METALLOPROTEINASE DOMAIN-CONTAINING PROTEIN 8"/>
    <property type="match status" value="1"/>
</dbReference>
<feature type="domain" description="Peptidase M12B" evidence="12">
    <location>
        <begin position="216"/>
        <end position="414"/>
    </location>
</feature>
<dbReference type="AlphaFoldDB" id="A0AAV6S2F7"/>
<feature type="binding site" evidence="8">
    <location>
        <position position="350"/>
    </location>
    <ligand>
        <name>Zn(2+)</name>
        <dbReference type="ChEBI" id="CHEBI:29105"/>
        <note>catalytic</note>
    </ligand>
</feature>
<dbReference type="InterPro" id="IPR002870">
    <property type="entry name" value="Peptidase_M12B_N"/>
</dbReference>
<keyword evidence="3 9" id="KW-1133">Transmembrane helix</keyword>
<dbReference type="SMART" id="SM00050">
    <property type="entry name" value="DISIN"/>
    <property type="match status" value="1"/>
</dbReference>
<evidence type="ECO:0000256" key="2">
    <source>
        <dbReference type="ARBA" id="ARBA00022692"/>
    </source>
</evidence>
<dbReference type="GO" id="GO:0006954">
    <property type="term" value="P:inflammatory response"/>
    <property type="evidence" value="ECO:0007669"/>
    <property type="project" value="TreeGrafter"/>
</dbReference>
<keyword evidence="7" id="KW-0245">EGF-like domain</keyword>
<dbReference type="GO" id="GO:0004222">
    <property type="term" value="F:metalloendopeptidase activity"/>
    <property type="evidence" value="ECO:0007669"/>
    <property type="project" value="InterPro"/>
</dbReference>
<keyword evidence="13" id="KW-0378">Hydrolase</keyword>
<evidence type="ECO:0000256" key="9">
    <source>
        <dbReference type="SAM" id="Phobius"/>
    </source>
</evidence>
<feature type="binding site" evidence="8">
    <location>
        <position position="354"/>
    </location>
    <ligand>
        <name>Zn(2+)</name>
        <dbReference type="ChEBI" id="CHEBI:29105"/>
        <note>catalytic</note>
    </ligand>
</feature>
<feature type="disulfide bond" evidence="6">
    <location>
        <begin position="482"/>
        <end position="502"/>
    </location>
</feature>
<feature type="domain" description="EGF-like" evidence="10">
    <location>
        <begin position="642"/>
        <end position="674"/>
    </location>
</feature>
<dbReference type="PROSITE" id="PS50026">
    <property type="entry name" value="EGF_3"/>
    <property type="match status" value="1"/>
</dbReference>
<dbReference type="GO" id="GO:0002693">
    <property type="term" value="P:positive regulation of cellular extravasation"/>
    <property type="evidence" value="ECO:0007669"/>
    <property type="project" value="TreeGrafter"/>
</dbReference>
<organism evidence="13 14">
    <name type="scientific">Solea senegalensis</name>
    <name type="common">Senegalese sole</name>
    <dbReference type="NCBI Taxonomy" id="28829"/>
    <lineage>
        <taxon>Eukaryota</taxon>
        <taxon>Metazoa</taxon>
        <taxon>Chordata</taxon>
        <taxon>Craniata</taxon>
        <taxon>Vertebrata</taxon>
        <taxon>Euteleostomi</taxon>
        <taxon>Actinopterygii</taxon>
        <taxon>Neopterygii</taxon>
        <taxon>Teleostei</taxon>
        <taxon>Neoteleostei</taxon>
        <taxon>Acanthomorphata</taxon>
        <taxon>Carangaria</taxon>
        <taxon>Pleuronectiformes</taxon>
        <taxon>Pleuronectoidei</taxon>
        <taxon>Soleidae</taxon>
        <taxon>Solea</taxon>
    </lineage>
</organism>
<evidence type="ECO:0000259" key="10">
    <source>
        <dbReference type="PROSITE" id="PS50026"/>
    </source>
</evidence>
<evidence type="ECO:0000256" key="4">
    <source>
        <dbReference type="ARBA" id="ARBA00023136"/>
    </source>
</evidence>
<feature type="binding site" evidence="8">
    <location>
        <position position="360"/>
    </location>
    <ligand>
        <name>Zn(2+)</name>
        <dbReference type="ChEBI" id="CHEBI:29105"/>
        <note>catalytic</note>
    </ligand>
</feature>
<dbReference type="PROSITE" id="PS00427">
    <property type="entry name" value="DISINTEGRIN_1"/>
    <property type="match status" value="1"/>
</dbReference>
<feature type="transmembrane region" description="Helical" evidence="9">
    <location>
        <begin position="687"/>
        <end position="713"/>
    </location>
</feature>
<dbReference type="Proteomes" id="UP000693946">
    <property type="component" value="Linkage Group LG15"/>
</dbReference>
<keyword evidence="13" id="KW-0482">Metalloprotease</keyword>
<dbReference type="InterPro" id="IPR001590">
    <property type="entry name" value="Peptidase_M12B"/>
</dbReference>
<dbReference type="FunFam" id="3.40.390.10:FF:000002">
    <property type="entry name" value="Disintegrin and metalloproteinase domain-containing protein 22"/>
    <property type="match status" value="1"/>
</dbReference>
<dbReference type="GO" id="GO:0051044">
    <property type="term" value="P:positive regulation of membrane protein ectodomain proteolysis"/>
    <property type="evidence" value="ECO:0007669"/>
    <property type="project" value="TreeGrafter"/>
</dbReference>
<keyword evidence="4 9" id="KW-0472">Membrane</keyword>
<evidence type="ECO:0000259" key="11">
    <source>
        <dbReference type="PROSITE" id="PS50214"/>
    </source>
</evidence>
<dbReference type="Pfam" id="PF01562">
    <property type="entry name" value="Pep_M12B_propep"/>
    <property type="match status" value="1"/>
</dbReference>
<keyword evidence="8" id="KW-0479">Metal-binding</keyword>
<proteinExistence type="predicted"/>
<dbReference type="PROSITE" id="PS50215">
    <property type="entry name" value="ADAM_MEPRO"/>
    <property type="match status" value="1"/>
</dbReference>
<evidence type="ECO:0000313" key="14">
    <source>
        <dbReference type="Proteomes" id="UP000693946"/>
    </source>
</evidence>
<evidence type="ECO:0000259" key="12">
    <source>
        <dbReference type="PROSITE" id="PS50215"/>
    </source>
</evidence>